<evidence type="ECO:0000313" key="1">
    <source>
        <dbReference type="EMBL" id="EQB07811.1"/>
    </source>
</evidence>
<evidence type="ECO:0000313" key="2">
    <source>
        <dbReference type="Proteomes" id="UP000015525"/>
    </source>
</evidence>
<sequence length="226" mass="25051">MLKLLVQSEPAQDFVRTMGTAVGRKTFLGDHARHPAVMNFVTASHTAMEAAVEKLKRLADDPTRSEPEKHDAARTLANRLIATLESSHGSMIGTATKMVREASEAVELQFAPNPIRAGLESEIRIWVREEAKAGNVAAIRKRLEQNPEVAAVIYHSPDFLLGLAEEVHANFKTDAVEKHAPTQYKAIEESLAIEKMAEHYPMVIKSVRMSFFNNAIADKAKLRVEV</sequence>
<gene>
    <name evidence="1" type="ORF">L288_09380</name>
</gene>
<name>T0GV33_9SPHN</name>
<dbReference type="Proteomes" id="UP000015525">
    <property type="component" value="Unassembled WGS sequence"/>
</dbReference>
<dbReference type="EMBL" id="ATHO01000076">
    <property type="protein sequence ID" value="EQB07811.1"/>
    <property type="molecule type" value="Genomic_DNA"/>
</dbReference>
<keyword evidence="2" id="KW-1185">Reference proteome</keyword>
<protein>
    <submittedName>
        <fullName evidence="1">Uncharacterized protein</fullName>
    </submittedName>
</protein>
<proteinExistence type="predicted"/>
<comment type="caution">
    <text evidence="1">The sequence shown here is derived from an EMBL/GenBank/DDBJ whole genome shotgun (WGS) entry which is preliminary data.</text>
</comment>
<dbReference type="RefSeq" id="WP_021238142.1">
    <property type="nucleotide sequence ID" value="NZ_ATHO01000076.1"/>
</dbReference>
<dbReference type="PATRIC" id="fig|1329909.3.peg.1812"/>
<accession>T0GV33</accession>
<organism evidence="1 2">
    <name type="scientific">Sphingobium quisquiliarum P25</name>
    <dbReference type="NCBI Taxonomy" id="1329909"/>
    <lineage>
        <taxon>Bacteria</taxon>
        <taxon>Pseudomonadati</taxon>
        <taxon>Pseudomonadota</taxon>
        <taxon>Alphaproteobacteria</taxon>
        <taxon>Sphingomonadales</taxon>
        <taxon>Sphingomonadaceae</taxon>
        <taxon>Sphingobium</taxon>
    </lineage>
</organism>
<reference evidence="1 2" key="1">
    <citation type="journal article" date="2013" name="Genome Announc.">
        <title>Draft Genome Sequence of Sphingobium quisquiliarum Strain P25T, a Novel Hexachlorocyclohexane (HCH)-Degrading Bacterium Isolated from an HCH Dumpsite.</title>
        <authorList>
            <person name="Kumar Singh A."/>
            <person name="Sangwan N."/>
            <person name="Sharma A."/>
            <person name="Gupta V."/>
            <person name="Khurana J.P."/>
            <person name="Lal R."/>
        </authorList>
    </citation>
    <scope>NUCLEOTIDE SEQUENCE [LARGE SCALE GENOMIC DNA]</scope>
    <source>
        <strain evidence="1 2">P25</strain>
    </source>
</reference>
<dbReference type="AlphaFoldDB" id="T0GV33"/>